<dbReference type="SUPFAM" id="SSF89550">
    <property type="entry name" value="PHP domain-like"/>
    <property type="match status" value="1"/>
</dbReference>
<organism evidence="2 3">
    <name type="scientific">Kibdelosporangium aridum</name>
    <dbReference type="NCBI Taxonomy" id="2030"/>
    <lineage>
        <taxon>Bacteria</taxon>
        <taxon>Bacillati</taxon>
        <taxon>Actinomycetota</taxon>
        <taxon>Actinomycetes</taxon>
        <taxon>Pseudonocardiales</taxon>
        <taxon>Pseudonocardiaceae</taxon>
        <taxon>Kibdelosporangium</taxon>
    </lineage>
</organism>
<evidence type="ECO:0000259" key="1">
    <source>
        <dbReference type="SMART" id="SM00481"/>
    </source>
</evidence>
<dbReference type="InterPro" id="IPR052018">
    <property type="entry name" value="PHP_domain"/>
</dbReference>
<dbReference type="Pfam" id="PF02811">
    <property type="entry name" value="PHP"/>
    <property type="match status" value="1"/>
</dbReference>
<dbReference type="InterPro" id="IPR004013">
    <property type="entry name" value="PHP_dom"/>
</dbReference>
<dbReference type="GO" id="GO:0004534">
    <property type="term" value="F:5'-3' RNA exonuclease activity"/>
    <property type="evidence" value="ECO:0007669"/>
    <property type="project" value="TreeGrafter"/>
</dbReference>
<keyword evidence="3" id="KW-1185">Reference proteome</keyword>
<accession>A0A1Y5XTB9</accession>
<dbReference type="SMART" id="SM00481">
    <property type="entry name" value="POLIIIAc"/>
    <property type="match status" value="1"/>
</dbReference>
<dbReference type="PANTHER" id="PTHR42924:SF3">
    <property type="entry name" value="POLYMERASE_HISTIDINOL PHOSPHATASE N-TERMINAL DOMAIN-CONTAINING PROTEIN"/>
    <property type="match status" value="1"/>
</dbReference>
<reference evidence="2 3" key="1">
    <citation type="submission" date="2017-04" db="EMBL/GenBank/DDBJ databases">
        <authorList>
            <person name="Afonso C.L."/>
            <person name="Miller P.J."/>
            <person name="Scott M.A."/>
            <person name="Spackman E."/>
            <person name="Goraichik I."/>
            <person name="Dimitrov K.M."/>
            <person name="Suarez D.L."/>
            <person name="Swayne D.E."/>
        </authorList>
    </citation>
    <scope>NUCLEOTIDE SEQUENCE [LARGE SCALE GENOMIC DNA]</scope>
    <source>
        <strain evidence="2 3">DSM 43828</strain>
    </source>
</reference>
<proteinExistence type="predicted"/>
<dbReference type="EMBL" id="FWXV01000004">
    <property type="protein sequence ID" value="SMD16213.1"/>
    <property type="molecule type" value="Genomic_DNA"/>
</dbReference>
<evidence type="ECO:0000313" key="3">
    <source>
        <dbReference type="Proteomes" id="UP000192674"/>
    </source>
</evidence>
<dbReference type="Gene3D" id="3.20.20.140">
    <property type="entry name" value="Metal-dependent hydrolases"/>
    <property type="match status" value="1"/>
</dbReference>
<evidence type="ECO:0000313" key="2">
    <source>
        <dbReference type="EMBL" id="SMD16213.1"/>
    </source>
</evidence>
<name>A0A1Y5XTB9_KIBAR</name>
<dbReference type="AlphaFoldDB" id="A0A1Y5XTB9"/>
<dbReference type="Gene3D" id="1.10.150.650">
    <property type="match status" value="1"/>
</dbReference>
<sequence length="294" mass="30823">MPCSTLDGMVIDLHTHSSVSDGTDTPTELVTKASAAGLSAVALTDHDTTAGWAEAAEALPRGLSLVRGAELSCTSPNGRGGTATVHLLAYLFDPTAPAIVAEQSRLRAERRTRLYKMAKRMAEDGYPVDPDALMASLPADSPAGRPHLAMALVQAGVVATVDEAFGVFLSSRGRFHVSRRDTPVHTAIQMIADAGGVTVLAHAFAHHRGPTVTADVIKEMAAAGLTGLEVDHPDHDPSVRAELGELAVDLRLIRTGSSDYHGTNKTIRIGQDSTSPEAFDELVSRTSGVAVLHG</sequence>
<gene>
    <name evidence="2" type="ORF">SAMN05661093_05429</name>
</gene>
<dbReference type="GO" id="GO:0035312">
    <property type="term" value="F:5'-3' DNA exonuclease activity"/>
    <property type="evidence" value="ECO:0007669"/>
    <property type="project" value="TreeGrafter"/>
</dbReference>
<protein>
    <recommendedName>
        <fullName evidence="1">Polymerase/histidinol phosphatase N-terminal domain-containing protein</fullName>
    </recommendedName>
</protein>
<dbReference type="CDD" id="cd07438">
    <property type="entry name" value="PHP_HisPPase_AMP"/>
    <property type="match status" value="1"/>
</dbReference>
<dbReference type="Proteomes" id="UP000192674">
    <property type="component" value="Unassembled WGS sequence"/>
</dbReference>
<dbReference type="InterPro" id="IPR016195">
    <property type="entry name" value="Pol/histidinol_Pase-like"/>
</dbReference>
<dbReference type="PANTHER" id="PTHR42924">
    <property type="entry name" value="EXONUCLEASE"/>
    <property type="match status" value="1"/>
</dbReference>
<dbReference type="InterPro" id="IPR003141">
    <property type="entry name" value="Pol/His_phosphatase_N"/>
</dbReference>
<feature type="domain" description="Polymerase/histidinol phosphatase N-terminal" evidence="1">
    <location>
        <begin position="11"/>
        <end position="75"/>
    </location>
</feature>